<comment type="caution">
    <text evidence="1">The sequence shown here is derived from an EMBL/GenBank/DDBJ whole genome shotgun (WGS) entry which is preliminary data.</text>
</comment>
<sequence>MALWSMRETNCMVKIPLKNSKGTLTLTQTLQGMVSLDSAKRKSCLRRFKLNKGFKRLVIPTWRLRLEDLTHAPFEKAVRDELTQYFEANWGTSTTRGYDWEAMKVVIRGLCMQTTYGVRHQLEKDVLDYKAKLRDLEKCIPTQPQRKEE</sequence>
<name>A0AAV7RXG2_PLEWA</name>
<reference evidence="1" key="1">
    <citation type="journal article" date="2022" name="bioRxiv">
        <title>Sequencing and chromosome-scale assembly of the giantPleurodeles waltlgenome.</title>
        <authorList>
            <person name="Brown T."/>
            <person name="Elewa A."/>
            <person name="Iarovenko S."/>
            <person name="Subramanian E."/>
            <person name="Araus A.J."/>
            <person name="Petzold A."/>
            <person name="Susuki M."/>
            <person name="Suzuki K.-i.T."/>
            <person name="Hayashi T."/>
            <person name="Toyoda A."/>
            <person name="Oliveira C."/>
            <person name="Osipova E."/>
            <person name="Leigh N.D."/>
            <person name="Simon A."/>
            <person name="Yun M.H."/>
        </authorList>
    </citation>
    <scope>NUCLEOTIDE SEQUENCE</scope>
    <source>
        <strain evidence="1">20211129_DDA</strain>
        <tissue evidence="1">Liver</tissue>
    </source>
</reference>
<proteinExistence type="predicted"/>
<dbReference type="Proteomes" id="UP001066276">
    <property type="component" value="Chromosome 5"/>
</dbReference>
<dbReference type="AlphaFoldDB" id="A0AAV7RXG2"/>
<evidence type="ECO:0000313" key="2">
    <source>
        <dbReference type="Proteomes" id="UP001066276"/>
    </source>
</evidence>
<keyword evidence="2" id="KW-1185">Reference proteome</keyword>
<evidence type="ECO:0000313" key="1">
    <source>
        <dbReference type="EMBL" id="KAJ1157029.1"/>
    </source>
</evidence>
<dbReference type="EMBL" id="JANPWB010000009">
    <property type="protein sequence ID" value="KAJ1157029.1"/>
    <property type="molecule type" value="Genomic_DNA"/>
</dbReference>
<accession>A0AAV7RXG2</accession>
<protein>
    <submittedName>
        <fullName evidence="1">Uncharacterized protein</fullName>
    </submittedName>
</protein>
<organism evidence="1 2">
    <name type="scientific">Pleurodeles waltl</name>
    <name type="common">Iberian ribbed newt</name>
    <dbReference type="NCBI Taxonomy" id="8319"/>
    <lineage>
        <taxon>Eukaryota</taxon>
        <taxon>Metazoa</taxon>
        <taxon>Chordata</taxon>
        <taxon>Craniata</taxon>
        <taxon>Vertebrata</taxon>
        <taxon>Euteleostomi</taxon>
        <taxon>Amphibia</taxon>
        <taxon>Batrachia</taxon>
        <taxon>Caudata</taxon>
        <taxon>Salamandroidea</taxon>
        <taxon>Salamandridae</taxon>
        <taxon>Pleurodelinae</taxon>
        <taxon>Pleurodeles</taxon>
    </lineage>
</organism>
<gene>
    <name evidence="1" type="ORF">NDU88_009744</name>
</gene>